<reference evidence="1" key="1">
    <citation type="submission" date="2014-09" db="EMBL/GenBank/DDBJ databases">
        <authorList>
            <person name="Magalhaes I.L.F."/>
            <person name="Oliveira U."/>
            <person name="Santos F.R."/>
            <person name="Vidigal T.H.D.A."/>
            <person name="Brescovit A.D."/>
            <person name="Santos A.J."/>
        </authorList>
    </citation>
    <scope>NUCLEOTIDE SEQUENCE</scope>
    <source>
        <tissue evidence="1">Shoot tissue taken approximately 20 cm above the soil surface</tissue>
    </source>
</reference>
<dbReference type="AlphaFoldDB" id="A0A0A8YE94"/>
<proteinExistence type="predicted"/>
<accession>A0A0A8YE94</accession>
<organism evidence="1">
    <name type="scientific">Arundo donax</name>
    <name type="common">Giant reed</name>
    <name type="synonym">Donax arundinaceus</name>
    <dbReference type="NCBI Taxonomy" id="35708"/>
    <lineage>
        <taxon>Eukaryota</taxon>
        <taxon>Viridiplantae</taxon>
        <taxon>Streptophyta</taxon>
        <taxon>Embryophyta</taxon>
        <taxon>Tracheophyta</taxon>
        <taxon>Spermatophyta</taxon>
        <taxon>Magnoliopsida</taxon>
        <taxon>Liliopsida</taxon>
        <taxon>Poales</taxon>
        <taxon>Poaceae</taxon>
        <taxon>PACMAD clade</taxon>
        <taxon>Arundinoideae</taxon>
        <taxon>Arundineae</taxon>
        <taxon>Arundo</taxon>
    </lineage>
</organism>
<sequence>MSVLCINWCLTIWNPNTAHSWGPICLHGF</sequence>
<evidence type="ECO:0000313" key="1">
    <source>
        <dbReference type="EMBL" id="JAD24449.1"/>
    </source>
</evidence>
<reference evidence="1" key="2">
    <citation type="journal article" date="2015" name="Data Brief">
        <title>Shoot transcriptome of the giant reed, Arundo donax.</title>
        <authorList>
            <person name="Barrero R.A."/>
            <person name="Guerrero F.D."/>
            <person name="Moolhuijzen P."/>
            <person name="Goolsby J.A."/>
            <person name="Tidwell J."/>
            <person name="Bellgard S.E."/>
            <person name="Bellgard M.I."/>
        </authorList>
    </citation>
    <scope>NUCLEOTIDE SEQUENCE</scope>
    <source>
        <tissue evidence="1">Shoot tissue taken approximately 20 cm above the soil surface</tissue>
    </source>
</reference>
<protein>
    <submittedName>
        <fullName evidence="1">Uncharacterized protein</fullName>
    </submittedName>
</protein>
<name>A0A0A8YE94_ARUDO</name>
<dbReference type="EMBL" id="GBRH01273446">
    <property type="protein sequence ID" value="JAD24449.1"/>
    <property type="molecule type" value="Transcribed_RNA"/>
</dbReference>